<dbReference type="InParanoid" id="E9HGP8"/>
<dbReference type="EC" id="2.3.2.27" evidence="1"/>
<feature type="compositionally biased region" description="Polar residues" evidence="2">
    <location>
        <begin position="261"/>
        <end position="290"/>
    </location>
</feature>
<dbReference type="SMART" id="SM00678">
    <property type="entry name" value="WWE"/>
    <property type="match status" value="2"/>
</dbReference>
<dbReference type="AlphaFoldDB" id="E9HGP8"/>
<evidence type="ECO:0000313" key="5">
    <source>
        <dbReference type="Proteomes" id="UP000000305"/>
    </source>
</evidence>
<organism evidence="4 5">
    <name type="scientific">Daphnia pulex</name>
    <name type="common">Water flea</name>
    <dbReference type="NCBI Taxonomy" id="6669"/>
    <lineage>
        <taxon>Eukaryota</taxon>
        <taxon>Metazoa</taxon>
        <taxon>Ecdysozoa</taxon>
        <taxon>Arthropoda</taxon>
        <taxon>Crustacea</taxon>
        <taxon>Branchiopoda</taxon>
        <taxon>Diplostraca</taxon>
        <taxon>Cladocera</taxon>
        <taxon>Anomopoda</taxon>
        <taxon>Daphniidae</taxon>
        <taxon>Daphnia</taxon>
    </lineage>
</organism>
<dbReference type="EMBL" id="GL732643">
    <property type="protein sequence ID" value="EFX69003.1"/>
    <property type="molecule type" value="Genomic_DNA"/>
</dbReference>
<keyword evidence="5" id="KW-1185">Reference proteome</keyword>
<dbReference type="InterPro" id="IPR004170">
    <property type="entry name" value="WWE_dom"/>
</dbReference>
<dbReference type="KEGG" id="dpx:DAPPUDRAFT_301187"/>
<keyword evidence="1" id="KW-0863">Zinc-finger</keyword>
<comment type="pathway">
    <text evidence="1">Protein modification; protein ubiquitination.</text>
</comment>
<feature type="compositionally biased region" description="Basic and acidic residues" evidence="2">
    <location>
        <begin position="249"/>
        <end position="259"/>
    </location>
</feature>
<dbReference type="UniPathway" id="UPA00143"/>
<feature type="compositionally biased region" description="Polar residues" evidence="2">
    <location>
        <begin position="213"/>
        <end position="230"/>
    </location>
</feature>
<dbReference type="InterPro" id="IPR039398">
    <property type="entry name" value="Deltex_fam"/>
</dbReference>
<dbReference type="GO" id="GO:0005654">
    <property type="term" value="C:nucleoplasm"/>
    <property type="evidence" value="ECO:0000318"/>
    <property type="project" value="GO_Central"/>
</dbReference>
<dbReference type="OrthoDB" id="2449614at2759"/>
<dbReference type="PANTHER" id="PTHR12622">
    <property type="entry name" value="DELTEX-RELATED"/>
    <property type="match status" value="1"/>
</dbReference>
<proteinExistence type="inferred from homology"/>
<dbReference type="GO" id="GO:0061630">
    <property type="term" value="F:ubiquitin protein ligase activity"/>
    <property type="evidence" value="ECO:0000318"/>
    <property type="project" value="GO_Central"/>
</dbReference>
<keyword evidence="1" id="KW-0963">Cytoplasm</keyword>
<keyword evidence="1" id="KW-0808">Transferase</keyword>
<keyword evidence="1" id="KW-0862">Zinc</keyword>
<name>E9HGP8_DAPPU</name>
<dbReference type="GO" id="GO:0005737">
    <property type="term" value="C:cytoplasm"/>
    <property type="evidence" value="ECO:0007669"/>
    <property type="project" value="UniProtKB-SubCell"/>
</dbReference>
<evidence type="ECO:0000256" key="1">
    <source>
        <dbReference type="RuleBase" id="RU367105"/>
    </source>
</evidence>
<protein>
    <recommendedName>
        <fullName evidence="1">E3 ubiquitin-protein ligase</fullName>
        <ecNumber evidence="1">2.3.2.27</ecNumber>
    </recommendedName>
</protein>
<dbReference type="eggNOG" id="ENOG502QQ9M">
    <property type="taxonomic scope" value="Eukaryota"/>
</dbReference>
<feature type="compositionally biased region" description="Polar residues" evidence="2">
    <location>
        <begin position="189"/>
        <end position="205"/>
    </location>
</feature>
<dbReference type="PhylomeDB" id="E9HGP8"/>
<dbReference type="GO" id="GO:0008270">
    <property type="term" value="F:zinc ion binding"/>
    <property type="evidence" value="ECO:0007669"/>
    <property type="project" value="UniProtKB-KW"/>
</dbReference>
<dbReference type="InterPro" id="IPR018123">
    <property type="entry name" value="WWE-dom_subgr"/>
</dbReference>
<dbReference type="Proteomes" id="UP000000305">
    <property type="component" value="Unassembled WGS sequence"/>
</dbReference>
<comment type="similarity">
    <text evidence="1">Belongs to the Deltex family.</text>
</comment>
<dbReference type="STRING" id="6669.E9HGP8"/>
<dbReference type="Gene3D" id="3.30.720.50">
    <property type="match status" value="2"/>
</dbReference>
<feature type="domain" description="WWE" evidence="3">
    <location>
        <begin position="1"/>
        <end position="79"/>
    </location>
</feature>
<dbReference type="InterPro" id="IPR037197">
    <property type="entry name" value="WWE_dom_sf"/>
</dbReference>
<evidence type="ECO:0000313" key="4">
    <source>
        <dbReference type="EMBL" id="EFX69003.1"/>
    </source>
</evidence>
<dbReference type="GO" id="GO:0007219">
    <property type="term" value="P:Notch signaling pathway"/>
    <property type="evidence" value="ECO:0000318"/>
    <property type="project" value="GO_Central"/>
</dbReference>
<dbReference type="PROSITE" id="PS50918">
    <property type="entry name" value="WWE"/>
    <property type="match status" value="2"/>
</dbReference>
<dbReference type="SUPFAM" id="SSF117839">
    <property type="entry name" value="WWE domain"/>
    <property type="match status" value="2"/>
</dbReference>
<dbReference type="GO" id="GO:0016567">
    <property type="term" value="P:protein ubiquitination"/>
    <property type="evidence" value="ECO:0000318"/>
    <property type="project" value="GO_Central"/>
</dbReference>
<dbReference type="HOGENOM" id="CLU_960615_0_0_1"/>
<comment type="subcellular location">
    <subcellularLocation>
        <location evidence="1">Cytoplasm</location>
    </subcellularLocation>
</comment>
<evidence type="ECO:0000259" key="3">
    <source>
        <dbReference type="PROSITE" id="PS50918"/>
    </source>
</evidence>
<feature type="region of interest" description="Disordered" evidence="2">
    <location>
        <begin position="175"/>
        <end position="290"/>
    </location>
</feature>
<sequence>MAVHVQQYVVVWECLSRPNSSHWKAYSPAVSQILEKAYQNKLTQVLLGDADPSLSRFRISLTSMTQICEVREEASPVRRMLYPRSSTAGQGIRWDWLGDRFSEWNEYSMEAQVAIEKAWSSGLQTLDLSKTCCVPYIINYCNLTQVRKDTGFVRSIRRVQQATYPAALKHEVPLETVPQPAVKPEQETVKSSGSSVKPNWLSNMIMNVVKSPSKGSGDQKSQKLGRNSAEQSSDDCPQDSSSNRKRKESRIALRVERRMSRSSSLDTVSTCLSQDSIKPPQNSARSTNAY</sequence>
<evidence type="ECO:0000256" key="2">
    <source>
        <dbReference type="SAM" id="MobiDB-lite"/>
    </source>
</evidence>
<reference evidence="4 5" key="1">
    <citation type="journal article" date="2011" name="Science">
        <title>The ecoresponsive genome of Daphnia pulex.</title>
        <authorList>
            <person name="Colbourne J.K."/>
            <person name="Pfrender M.E."/>
            <person name="Gilbert D."/>
            <person name="Thomas W.K."/>
            <person name="Tucker A."/>
            <person name="Oakley T.H."/>
            <person name="Tokishita S."/>
            <person name="Aerts A."/>
            <person name="Arnold G.J."/>
            <person name="Basu M.K."/>
            <person name="Bauer D.J."/>
            <person name="Caceres C.E."/>
            <person name="Carmel L."/>
            <person name="Casola C."/>
            <person name="Choi J.H."/>
            <person name="Detter J.C."/>
            <person name="Dong Q."/>
            <person name="Dusheyko S."/>
            <person name="Eads B.D."/>
            <person name="Frohlich T."/>
            <person name="Geiler-Samerotte K.A."/>
            <person name="Gerlach D."/>
            <person name="Hatcher P."/>
            <person name="Jogdeo S."/>
            <person name="Krijgsveld J."/>
            <person name="Kriventseva E.V."/>
            <person name="Kultz D."/>
            <person name="Laforsch C."/>
            <person name="Lindquist E."/>
            <person name="Lopez J."/>
            <person name="Manak J.R."/>
            <person name="Muller J."/>
            <person name="Pangilinan J."/>
            <person name="Patwardhan R.P."/>
            <person name="Pitluck S."/>
            <person name="Pritham E.J."/>
            <person name="Rechtsteiner A."/>
            <person name="Rho M."/>
            <person name="Rogozin I.B."/>
            <person name="Sakarya O."/>
            <person name="Salamov A."/>
            <person name="Schaack S."/>
            <person name="Shapiro H."/>
            <person name="Shiga Y."/>
            <person name="Skalitzky C."/>
            <person name="Smith Z."/>
            <person name="Souvorov A."/>
            <person name="Sung W."/>
            <person name="Tang Z."/>
            <person name="Tsuchiya D."/>
            <person name="Tu H."/>
            <person name="Vos H."/>
            <person name="Wang M."/>
            <person name="Wolf Y.I."/>
            <person name="Yamagata H."/>
            <person name="Yamada T."/>
            <person name="Ye Y."/>
            <person name="Shaw J.R."/>
            <person name="Andrews J."/>
            <person name="Crease T.J."/>
            <person name="Tang H."/>
            <person name="Lucas S.M."/>
            <person name="Robertson H.M."/>
            <person name="Bork P."/>
            <person name="Koonin E.V."/>
            <person name="Zdobnov E.M."/>
            <person name="Grigoriev I.V."/>
            <person name="Lynch M."/>
            <person name="Boore J.L."/>
        </authorList>
    </citation>
    <scope>NUCLEOTIDE SEQUENCE [LARGE SCALE GENOMIC DNA]</scope>
</reference>
<gene>
    <name evidence="4" type="ORF">DAPPUDRAFT_301187</name>
</gene>
<feature type="domain" description="WWE" evidence="3">
    <location>
        <begin position="80"/>
        <end position="158"/>
    </location>
</feature>
<dbReference type="Pfam" id="PF02825">
    <property type="entry name" value="WWE"/>
    <property type="match status" value="2"/>
</dbReference>
<keyword evidence="1" id="KW-0479">Metal-binding</keyword>
<accession>E9HGP8</accession>
<comment type="catalytic activity">
    <reaction evidence="1">
        <text>S-ubiquitinyl-[E2 ubiquitin-conjugating enzyme]-L-cysteine + [acceptor protein]-L-lysine = [E2 ubiquitin-conjugating enzyme]-L-cysteine + N(6)-ubiquitinyl-[acceptor protein]-L-lysine.</text>
        <dbReference type="EC" id="2.3.2.27"/>
    </reaction>
</comment>